<feature type="region of interest" description="Disordered" evidence="4">
    <location>
        <begin position="51"/>
        <end position="87"/>
    </location>
</feature>
<dbReference type="InterPro" id="IPR020373">
    <property type="entry name" value="Kgd4/YMR-31"/>
</dbReference>
<evidence type="ECO:0000256" key="3">
    <source>
        <dbReference type="ARBA" id="ARBA00043970"/>
    </source>
</evidence>
<keyword evidence="6 7" id="KW-0687">Ribonucleoprotein</keyword>
<gene>
    <name evidence="6 7 8" type="primary">mrps36</name>
</gene>
<evidence type="ECO:0000313" key="5">
    <source>
        <dbReference type="Proteomes" id="UP000515152"/>
    </source>
</evidence>
<dbReference type="GO" id="GO:0005840">
    <property type="term" value="C:ribosome"/>
    <property type="evidence" value="ECO:0007669"/>
    <property type="project" value="UniProtKB-KW"/>
</dbReference>
<evidence type="ECO:0000256" key="2">
    <source>
        <dbReference type="ARBA" id="ARBA00023128"/>
    </source>
</evidence>
<keyword evidence="5" id="KW-1185">Reference proteome</keyword>
<dbReference type="AlphaFoldDB" id="A0A6P8FSD1"/>
<evidence type="ECO:0000313" key="6">
    <source>
        <dbReference type="RefSeq" id="XP_012684050.1"/>
    </source>
</evidence>
<evidence type="ECO:0000256" key="1">
    <source>
        <dbReference type="ARBA" id="ARBA00004173"/>
    </source>
</evidence>
<dbReference type="RefSeq" id="XP_012684052.1">
    <property type="nucleotide sequence ID" value="XM_012828598.2"/>
</dbReference>
<comment type="subcellular location">
    <subcellularLocation>
        <location evidence="1">Mitochondrion</location>
    </subcellularLocation>
</comment>
<protein>
    <submittedName>
        <fullName evidence="6 7">28S ribosomal protein S36, mitochondrial</fullName>
    </submittedName>
</protein>
<reference evidence="6 7" key="1">
    <citation type="submission" date="2025-04" db="UniProtKB">
        <authorList>
            <consortium name="RefSeq"/>
        </authorList>
    </citation>
    <scope>IDENTIFICATION</scope>
</reference>
<feature type="compositionally biased region" description="Pro residues" evidence="4">
    <location>
        <begin position="59"/>
        <end position="70"/>
    </location>
</feature>
<dbReference type="RefSeq" id="XP_031426456.1">
    <property type="nucleotide sequence ID" value="XM_031570596.1"/>
</dbReference>
<proteinExistence type="inferred from homology"/>
<dbReference type="GO" id="GO:0006103">
    <property type="term" value="P:2-oxoglutarate metabolic process"/>
    <property type="evidence" value="ECO:0007669"/>
    <property type="project" value="InterPro"/>
</dbReference>
<dbReference type="GeneTree" id="ENSGT00390000017443"/>
<keyword evidence="6 7" id="KW-0689">Ribosomal protein</keyword>
<comment type="similarity">
    <text evidence="3">Belongs to the alpha-ketoglutarate dehydrogenase component 4 family.</text>
</comment>
<dbReference type="PANTHER" id="PTHR31601:SF2">
    <property type="entry name" value="ALPHA-KETOGLUTARATE DEHYDROGENASE COMPONENT 4"/>
    <property type="match status" value="1"/>
</dbReference>
<dbReference type="OrthoDB" id="2116030at2759"/>
<dbReference type="RefSeq" id="XP_012684050.1">
    <property type="nucleotide sequence ID" value="XM_012828596.2"/>
</dbReference>
<dbReference type="PANTHER" id="PTHR31601">
    <property type="entry name" value="28S RIBOSOMAL PROTEIN S36, MITOCHONDRIAL"/>
    <property type="match status" value="1"/>
</dbReference>
<keyword evidence="2" id="KW-0496">Mitochondrion</keyword>
<accession>A0A6P8FSD1</accession>
<dbReference type="CTD" id="92259"/>
<dbReference type="KEGG" id="char:105901192"/>
<dbReference type="GeneID" id="105901192"/>
<organism evidence="5 8">
    <name type="scientific">Clupea harengus</name>
    <name type="common">Atlantic herring</name>
    <dbReference type="NCBI Taxonomy" id="7950"/>
    <lineage>
        <taxon>Eukaryota</taxon>
        <taxon>Metazoa</taxon>
        <taxon>Chordata</taxon>
        <taxon>Craniata</taxon>
        <taxon>Vertebrata</taxon>
        <taxon>Euteleostomi</taxon>
        <taxon>Actinopterygii</taxon>
        <taxon>Neopterygii</taxon>
        <taxon>Teleostei</taxon>
        <taxon>Clupei</taxon>
        <taxon>Clupeiformes</taxon>
        <taxon>Clupeoidei</taxon>
        <taxon>Clupeidae</taxon>
        <taxon>Clupea</taxon>
    </lineage>
</organism>
<dbReference type="GO" id="GO:0005739">
    <property type="term" value="C:mitochondrion"/>
    <property type="evidence" value="ECO:0007669"/>
    <property type="project" value="UniProtKB-SubCell"/>
</dbReference>
<name>A0A6P8FSD1_CLUHA</name>
<dbReference type="GO" id="GO:0004591">
    <property type="term" value="F:oxoglutarate dehydrogenase (succinyl-transferring) activity"/>
    <property type="evidence" value="ECO:0007669"/>
    <property type="project" value="TreeGrafter"/>
</dbReference>
<dbReference type="Proteomes" id="UP000515152">
    <property type="component" value="Chromosome 7"/>
</dbReference>
<sequence length="113" mass="12011">MGSKVSGKMAAAGRVVQAVRPHAPLIKFPNRKGTPRPSAEEALKMIVASPAPATSPVSAPSPPVLPPSRPPGLVSRLPGIPDTVATARDFPPRYRRRVLADEEMEYIQRGGPE</sequence>
<evidence type="ECO:0000256" key="4">
    <source>
        <dbReference type="SAM" id="MobiDB-lite"/>
    </source>
</evidence>
<evidence type="ECO:0000313" key="8">
    <source>
        <dbReference type="RefSeq" id="XP_031426456.1"/>
    </source>
</evidence>
<evidence type="ECO:0000313" key="7">
    <source>
        <dbReference type="RefSeq" id="XP_012684052.1"/>
    </source>
</evidence>